<dbReference type="InterPro" id="IPR042185">
    <property type="entry name" value="Serpin_sf_2"/>
</dbReference>
<accession>A0A8S4NFW6</accession>
<dbReference type="InterPro" id="IPR036186">
    <property type="entry name" value="Serpin_sf"/>
</dbReference>
<feature type="non-terminal residue" evidence="4">
    <location>
        <position position="187"/>
    </location>
</feature>
<dbReference type="InterPro" id="IPR023796">
    <property type="entry name" value="Serpin_dom"/>
</dbReference>
<keyword evidence="5" id="KW-1185">Reference proteome</keyword>
<evidence type="ECO:0000256" key="2">
    <source>
        <dbReference type="RuleBase" id="RU000411"/>
    </source>
</evidence>
<reference evidence="4" key="1">
    <citation type="submission" date="2022-03" db="EMBL/GenBank/DDBJ databases">
        <authorList>
            <person name="Martin C."/>
        </authorList>
    </citation>
    <scope>NUCLEOTIDE SEQUENCE</scope>
</reference>
<organism evidence="4 5">
    <name type="scientific">Owenia fusiformis</name>
    <name type="common">Polychaete worm</name>
    <dbReference type="NCBI Taxonomy" id="6347"/>
    <lineage>
        <taxon>Eukaryota</taxon>
        <taxon>Metazoa</taxon>
        <taxon>Spiralia</taxon>
        <taxon>Lophotrochozoa</taxon>
        <taxon>Annelida</taxon>
        <taxon>Polychaeta</taxon>
        <taxon>Sedentaria</taxon>
        <taxon>Canalipalpata</taxon>
        <taxon>Sabellida</taxon>
        <taxon>Oweniida</taxon>
        <taxon>Oweniidae</taxon>
        <taxon>Owenia</taxon>
    </lineage>
</organism>
<evidence type="ECO:0000313" key="5">
    <source>
        <dbReference type="Proteomes" id="UP000749559"/>
    </source>
</evidence>
<gene>
    <name evidence="4" type="ORF">OFUS_LOCUS7014</name>
</gene>
<dbReference type="PANTHER" id="PTHR11461:SF211">
    <property type="entry name" value="GH10112P-RELATED"/>
    <property type="match status" value="1"/>
</dbReference>
<name>A0A8S4NFW6_OWEFU</name>
<dbReference type="Proteomes" id="UP000749559">
    <property type="component" value="Unassembled WGS sequence"/>
</dbReference>
<feature type="non-terminal residue" evidence="4">
    <location>
        <position position="1"/>
    </location>
</feature>
<dbReference type="AlphaFoldDB" id="A0A8S4NFW6"/>
<dbReference type="Gene3D" id="6.20.40.10">
    <property type="match status" value="1"/>
</dbReference>
<dbReference type="SUPFAM" id="SSF56574">
    <property type="entry name" value="Serpins"/>
    <property type="match status" value="1"/>
</dbReference>
<dbReference type="InterPro" id="IPR000215">
    <property type="entry name" value="Serpin_fam"/>
</dbReference>
<dbReference type="GO" id="GO:0005615">
    <property type="term" value="C:extracellular space"/>
    <property type="evidence" value="ECO:0007669"/>
    <property type="project" value="InterPro"/>
</dbReference>
<comment type="caution">
    <text evidence="4">The sequence shown here is derived from an EMBL/GenBank/DDBJ whole genome shotgun (WGS) entry which is preliminary data.</text>
</comment>
<evidence type="ECO:0000256" key="1">
    <source>
        <dbReference type="ARBA" id="ARBA00009500"/>
    </source>
</evidence>
<protein>
    <recommendedName>
        <fullName evidence="3">Serpin domain-containing protein</fullName>
    </recommendedName>
</protein>
<dbReference type="CDD" id="cd00172">
    <property type="entry name" value="serpin"/>
    <property type="match status" value="1"/>
</dbReference>
<proteinExistence type="inferred from homology"/>
<dbReference type="SMART" id="SM00093">
    <property type="entry name" value="SERPIN"/>
    <property type="match status" value="1"/>
</dbReference>
<dbReference type="Gene3D" id="2.30.39.10">
    <property type="entry name" value="Alpha-1-antitrypsin, domain 1"/>
    <property type="match status" value="1"/>
</dbReference>
<dbReference type="GO" id="GO:0004867">
    <property type="term" value="F:serine-type endopeptidase inhibitor activity"/>
    <property type="evidence" value="ECO:0007669"/>
    <property type="project" value="InterPro"/>
</dbReference>
<dbReference type="PANTHER" id="PTHR11461">
    <property type="entry name" value="SERINE PROTEASE INHIBITOR, SERPIN"/>
    <property type="match status" value="1"/>
</dbReference>
<dbReference type="OrthoDB" id="671595at2759"/>
<sequence>FKGLWKMPFFPEDTEPTDFCVSPTKTICVNMMFNGTNEFEYGENEMYDSKVLKLPYDCQEKDRKLSMYVILPNKKFGITNLENKIGNDYKKFDDLLSGLVKQKVNVWLPKFSFTHEFDLTAILQSLGMNAIFNKGSLTCMSNDTDLQVTSILHKAFVEVNEEGTEAAAATAVIIGVTSIQFPIEFKA</sequence>
<evidence type="ECO:0000313" key="4">
    <source>
        <dbReference type="EMBL" id="CAH1780307.1"/>
    </source>
</evidence>
<dbReference type="Pfam" id="PF00079">
    <property type="entry name" value="Serpin"/>
    <property type="match status" value="1"/>
</dbReference>
<feature type="domain" description="Serpin" evidence="3">
    <location>
        <begin position="1"/>
        <end position="182"/>
    </location>
</feature>
<dbReference type="EMBL" id="CAIIXF020000003">
    <property type="protein sequence ID" value="CAH1780307.1"/>
    <property type="molecule type" value="Genomic_DNA"/>
</dbReference>
<comment type="similarity">
    <text evidence="1 2">Belongs to the serpin family.</text>
</comment>
<evidence type="ECO:0000259" key="3">
    <source>
        <dbReference type="SMART" id="SM00093"/>
    </source>
</evidence>